<dbReference type="SUPFAM" id="SSF48350">
    <property type="entry name" value="GTPase activation domain, GAP"/>
    <property type="match status" value="1"/>
</dbReference>
<keyword evidence="1" id="KW-0343">GTPase activation</keyword>
<dbReference type="GO" id="GO:0035023">
    <property type="term" value="P:regulation of Rho protein signal transduction"/>
    <property type="evidence" value="ECO:0007669"/>
    <property type="project" value="InterPro"/>
</dbReference>
<dbReference type="KEGG" id="tmu:101349058"/>
<evidence type="ECO:0000256" key="1">
    <source>
        <dbReference type="ARBA" id="ARBA00022468"/>
    </source>
</evidence>
<proteinExistence type="predicted"/>
<protein>
    <submittedName>
        <fullName evidence="5">Rho GTPase-activating protein 20-like</fullName>
    </submittedName>
</protein>
<reference evidence="5" key="1">
    <citation type="submission" date="2025-08" db="UniProtKB">
        <authorList>
            <consortium name="RefSeq"/>
        </authorList>
    </citation>
    <scope>IDENTIFICATION</scope>
</reference>
<dbReference type="InParanoid" id="A0A2Y9RYT4"/>
<dbReference type="InterPro" id="IPR047886">
    <property type="entry name" value="ARHGAP20-like_RhoGAP"/>
</dbReference>
<dbReference type="SMART" id="SM00324">
    <property type="entry name" value="RhoGAP"/>
    <property type="match status" value="1"/>
</dbReference>
<gene>
    <name evidence="5" type="primary">LOC101349058</name>
</gene>
<dbReference type="InterPro" id="IPR008936">
    <property type="entry name" value="Rho_GTPase_activation_prot"/>
</dbReference>
<dbReference type="Proteomes" id="UP000248480">
    <property type="component" value="Unplaced"/>
</dbReference>
<dbReference type="AlphaFoldDB" id="A0A2Y9RYT4"/>
<dbReference type="GeneID" id="101349058"/>
<dbReference type="RefSeq" id="XP_023596868.1">
    <property type="nucleotide sequence ID" value="XM_023741100.1"/>
</dbReference>
<organism evidence="4 5">
    <name type="scientific">Trichechus manatus latirostris</name>
    <name type="common">Florida manatee</name>
    <dbReference type="NCBI Taxonomy" id="127582"/>
    <lineage>
        <taxon>Eukaryota</taxon>
        <taxon>Metazoa</taxon>
        <taxon>Chordata</taxon>
        <taxon>Craniata</taxon>
        <taxon>Vertebrata</taxon>
        <taxon>Euteleostomi</taxon>
        <taxon>Mammalia</taxon>
        <taxon>Eutheria</taxon>
        <taxon>Afrotheria</taxon>
        <taxon>Sirenia</taxon>
        <taxon>Trichechidae</taxon>
        <taxon>Trichechus</taxon>
    </lineage>
</organism>
<evidence type="ECO:0000313" key="4">
    <source>
        <dbReference type="Proteomes" id="UP000248480"/>
    </source>
</evidence>
<sequence>MFFFINQKGPLTDGILRISGSVKACGALKEKLNSGEKVNLDDESVFVIASVLKDFFQNIQDSIFSSDLYDKWLAVIVQGNEEEKMTAVQRLLDQMPKANVVLLQYLFGVLHNIEQHSAFNQMTAYNLSVCTAAGILWSSILCRPRIKIELRKKISLVQFLIENCFKIFGDYIPSLLEESSMITKMNCDDSEKASGTVNNLMAFGRNSEPGRSHG</sequence>
<keyword evidence="2" id="KW-0597">Phosphoprotein</keyword>
<evidence type="ECO:0000259" key="3">
    <source>
        <dbReference type="PROSITE" id="PS50238"/>
    </source>
</evidence>
<feature type="domain" description="Rho-GAP" evidence="3">
    <location>
        <begin position="1"/>
        <end position="168"/>
    </location>
</feature>
<dbReference type="PANTHER" id="PTHR23179">
    <property type="entry name" value="T-CELL ACTIVATION RHO GTPASE ACTIVATING PROTEIN-RELATED"/>
    <property type="match status" value="1"/>
</dbReference>
<dbReference type="STRING" id="127582.A0A2Y9RYT4"/>
<dbReference type="GO" id="GO:0007165">
    <property type="term" value="P:signal transduction"/>
    <property type="evidence" value="ECO:0007669"/>
    <property type="project" value="InterPro"/>
</dbReference>
<dbReference type="PROSITE" id="PS50238">
    <property type="entry name" value="RHOGAP"/>
    <property type="match status" value="1"/>
</dbReference>
<dbReference type="CDD" id="cd04402">
    <property type="entry name" value="RhoGAP_ARHGAP20"/>
    <property type="match status" value="1"/>
</dbReference>
<dbReference type="InterPro" id="IPR000198">
    <property type="entry name" value="RhoGAP_dom"/>
</dbReference>
<keyword evidence="4" id="KW-1185">Reference proteome</keyword>
<dbReference type="PANTHER" id="PTHR23179:SF37">
    <property type="entry name" value="1700006A11RIK PROTEIN"/>
    <property type="match status" value="1"/>
</dbReference>
<dbReference type="Pfam" id="PF00620">
    <property type="entry name" value="RhoGAP"/>
    <property type="match status" value="1"/>
</dbReference>
<dbReference type="GO" id="GO:0005096">
    <property type="term" value="F:GTPase activator activity"/>
    <property type="evidence" value="ECO:0007669"/>
    <property type="project" value="UniProtKB-KW"/>
</dbReference>
<evidence type="ECO:0000256" key="2">
    <source>
        <dbReference type="ARBA" id="ARBA00022553"/>
    </source>
</evidence>
<evidence type="ECO:0000313" key="5">
    <source>
        <dbReference type="RefSeq" id="XP_023596868.1"/>
    </source>
</evidence>
<name>A0A2Y9RYT4_TRIMA</name>
<accession>A0A2Y9RYT4</accession>
<dbReference type="Gene3D" id="1.10.555.10">
    <property type="entry name" value="Rho GTPase activation protein"/>
    <property type="match status" value="1"/>
</dbReference>